<name>A0A6P5M569_PHACI</name>
<dbReference type="RefSeq" id="XP_020863346.1">
    <property type="nucleotide sequence ID" value="XM_021007687.1"/>
</dbReference>
<feature type="region of interest" description="Disordered" evidence="1">
    <location>
        <begin position="20"/>
        <end position="42"/>
    </location>
</feature>
<reference evidence="3" key="1">
    <citation type="submission" date="2025-08" db="UniProtKB">
        <authorList>
            <consortium name="RefSeq"/>
        </authorList>
    </citation>
    <scope>IDENTIFICATION</scope>
    <source>
        <tissue evidence="3">Spleen</tissue>
    </source>
</reference>
<dbReference type="KEGG" id="pcw:110222601"/>
<dbReference type="InParanoid" id="A0A6P5M569"/>
<gene>
    <name evidence="3" type="primary">LOC110222601</name>
</gene>
<dbReference type="Proteomes" id="UP000515140">
    <property type="component" value="Unplaced"/>
</dbReference>
<evidence type="ECO:0000256" key="1">
    <source>
        <dbReference type="SAM" id="MobiDB-lite"/>
    </source>
</evidence>
<dbReference type="AlphaFoldDB" id="A0A6P5M569"/>
<evidence type="ECO:0000313" key="2">
    <source>
        <dbReference type="Proteomes" id="UP000515140"/>
    </source>
</evidence>
<organism evidence="2 3">
    <name type="scientific">Phascolarctos cinereus</name>
    <name type="common">Koala</name>
    <dbReference type="NCBI Taxonomy" id="38626"/>
    <lineage>
        <taxon>Eukaryota</taxon>
        <taxon>Metazoa</taxon>
        <taxon>Chordata</taxon>
        <taxon>Craniata</taxon>
        <taxon>Vertebrata</taxon>
        <taxon>Euteleostomi</taxon>
        <taxon>Mammalia</taxon>
        <taxon>Metatheria</taxon>
        <taxon>Diprotodontia</taxon>
        <taxon>Phascolarctidae</taxon>
        <taxon>Phascolarctos</taxon>
    </lineage>
</organism>
<keyword evidence="2" id="KW-1185">Reference proteome</keyword>
<accession>A0A6P5M569</accession>
<proteinExistence type="predicted"/>
<feature type="compositionally biased region" description="Low complexity" evidence="1">
    <location>
        <begin position="106"/>
        <end position="116"/>
    </location>
</feature>
<sequence length="231" mass="25483">MGSQTIAQFSKEVLSQLAPRKLRSDGLSSRKKEQGEGFSDDKSPSCFSFHLWEARAAINEASWIRSPPQSVAGVLPSSSPCRSLERMCVCVRVRLPYTHTHTQALGSSCGQSCSCGRNPPTSRERRSSPGPELFLHPSSALALELPLRVRRGNAQVPHIFVHFSPTYKLRRFQEPWLPSDPRLLAAFNASKVNAPPQQLLPLCRRVLKAVNGYRRAGNSAATQSHANQEAV</sequence>
<evidence type="ECO:0000313" key="3">
    <source>
        <dbReference type="RefSeq" id="XP_020863346.1"/>
    </source>
</evidence>
<feature type="region of interest" description="Disordered" evidence="1">
    <location>
        <begin position="104"/>
        <end position="132"/>
    </location>
</feature>
<dbReference type="GeneID" id="110222601"/>
<protein>
    <submittedName>
        <fullName evidence="3">Uncharacterized protein LOC110222601</fullName>
    </submittedName>
</protein>
<feature type="compositionally biased region" description="Basic and acidic residues" evidence="1">
    <location>
        <begin position="22"/>
        <end position="42"/>
    </location>
</feature>